<gene>
    <name evidence="1" type="ORF">LSALG_LOCUS37966</name>
</gene>
<sequence length="175" mass="19987">MPIKKLFQVSDGILLKFIRDLNNIIPDLYGESTIDELKSIELIGCGNVSCLVKTTDEDATQTFVASNDLMLDQRKTTKKKYFSQVEKICLNELENMKFLFDCSSQYISLRNLQEIEITSLMVLISGGDEQTADDDIEFPRLTHISLLVFATTKELLLWGFYSQISFFGVYPCEKL</sequence>
<dbReference type="Proteomes" id="UP001177003">
    <property type="component" value="Chromosome 8"/>
</dbReference>
<proteinExistence type="predicted"/>
<organism evidence="1 2">
    <name type="scientific">Lactuca saligna</name>
    <name type="common">Willowleaf lettuce</name>
    <dbReference type="NCBI Taxonomy" id="75948"/>
    <lineage>
        <taxon>Eukaryota</taxon>
        <taxon>Viridiplantae</taxon>
        <taxon>Streptophyta</taxon>
        <taxon>Embryophyta</taxon>
        <taxon>Tracheophyta</taxon>
        <taxon>Spermatophyta</taxon>
        <taxon>Magnoliopsida</taxon>
        <taxon>eudicotyledons</taxon>
        <taxon>Gunneridae</taxon>
        <taxon>Pentapetalae</taxon>
        <taxon>asterids</taxon>
        <taxon>campanulids</taxon>
        <taxon>Asterales</taxon>
        <taxon>Asteraceae</taxon>
        <taxon>Cichorioideae</taxon>
        <taxon>Cichorieae</taxon>
        <taxon>Lactucinae</taxon>
        <taxon>Lactuca</taxon>
    </lineage>
</organism>
<dbReference type="AlphaFoldDB" id="A0AA36EMX1"/>
<protein>
    <submittedName>
        <fullName evidence="1">Uncharacterized protein</fullName>
    </submittedName>
</protein>
<keyword evidence="2" id="KW-1185">Reference proteome</keyword>
<dbReference type="EMBL" id="OX465084">
    <property type="protein sequence ID" value="CAI9299245.1"/>
    <property type="molecule type" value="Genomic_DNA"/>
</dbReference>
<evidence type="ECO:0000313" key="2">
    <source>
        <dbReference type="Proteomes" id="UP001177003"/>
    </source>
</evidence>
<reference evidence="1" key="1">
    <citation type="submission" date="2023-04" db="EMBL/GenBank/DDBJ databases">
        <authorList>
            <person name="Vijverberg K."/>
            <person name="Xiong W."/>
            <person name="Schranz E."/>
        </authorList>
    </citation>
    <scope>NUCLEOTIDE SEQUENCE</scope>
</reference>
<accession>A0AA36EMX1</accession>
<name>A0AA36EMX1_LACSI</name>
<evidence type="ECO:0000313" key="1">
    <source>
        <dbReference type="EMBL" id="CAI9299245.1"/>
    </source>
</evidence>